<evidence type="ECO:0000313" key="2">
    <source>
        <dbReference type="EMBL" id="REF99352.1"/>
    </source>
</evidence>
<dbReference type="PANTHER" id="PTHR40469">
    <property type="entry name" value="SECRETED GLYCOSYL HYDROLASE"/>
    <property type="match status" value="1"/>
</dbReference>
<dbReference type="Proteomes" id="UP000256913">
    <property type="component" value="Unassembled WGS sequence"/>
</dbReference>
<dbReference type="OrthoDB" id="3350268at2"/>
<dbReference type="Pfam" id="PF06283">
    <property type="entry name" value="ThuA"/>
    <property type="match status" value="1"/>
</dbReference>
<proteinExistence type="predicted"/>
<evidence type="ECO:0000313" key="3">
    <source>
        <dbReference type="Proteomes" id="UP000256913"/>
    </source>
</evidence>
<dbReference type="InterPro" id="IPR029010">
    <property type="entry name" value="ThuA-like"/>
</dbReference>
<dbReference type="RefSeq" id="WP_116070538.1">
    <property type="nucleotide sequence ID" value="NZ_BONB01000002.1"/>
</dbReference>
<dbReference type="SUPFAM" id="SSF52317">
    <property type="entry name" value="Class I glutamine amidotransferase-like"/>
    <property type="match status" value="1"/>
</dbReference>
<reference evidence="2 3" key="1">
    <citation type="submission" date="2018-08" db="EMBL/GenBank/DDBJ databases">
        <title>Sequencing the genomes of 1000 actinobacteria strains.</title>
        <authorList>
            <person name="Klenk H.-P."/>
        </authorList>
    </citation>
    <scope>NUCLEOTIDE SEQUENCE [LARGE SCALE GENOMIC DNA]</scope>
    <source>
        <strain evidence="2 3">DSM 44099</strain>
    </source>
</reference>
<dbReference type="Gene3D" id="3.40.50.880">
    <property type="match status" value="1"/>
</dbReference>
<evidence type="ECO:0000259" key="1">
    <source>
        <dbReference type="Pfam" id="PF06283"/>
    </source>
</evidence>
<protein>
    <recommendedName>
        <fullName evidence="1">ThuA-like domain-containing protein</fullName>
    </recommendedName>
</protein>
<name>A0A3D9ZSB1_9ACTN</name>
<gene>
    <name evidence="2" type="ORF">DFJ67_5387</name>
</gene>
<dbReference type="PANTHER" id="PTHR40469:SF2">
    <property type="entry name" value="GALACTOSE-BINDING DOMAIN-LIKE SUPERFAMILY PROTEIN"/>
    <property type="match status" value="1"/>
</dbReference>
<feature type="domain" description="ThuA-like" evidence="1">
    <location>
        <begin position="46"/>
        <end position="211"/>
    </location>
</feature>
<sequence length="216" mass="22819">MSHDTVIFTGQGDDHADPWHDLPATSAALADLLGPATSVNDVDRLEAALDGAELFVVNATAYRVEPVPGDATFVAAVQAFLARGGGLLAMHSATVAFPGSPAWRAILGAVWEHGRTFHPPLGPSKVHRTAVAHPVADGLGDFEVVDERYTDLDVVVGVTPLFTHEEAGTSHPVVWAREVGGGRLVYDALGHDTRSYAEPAHAALLRRAATWLRGAN</sequence>
<dbReference type="InterPro" id="IPR029062">
    <property type="entry name" value="Class_I_gatase-like"/>
</dbReference>
<comment type="caution">
    <text evidence="2">The sequence shown here is derived from an EMBL/GenBank/DDBJ whole genome shotgun (WGS) entry which is preliminary data.</text>
</comment>
<dbReference type="EMBL" id="QUMQ01000001">
    <property type="protein sequence ID" value="REF99352.1"/>
    <property type="molecule type" value="Genomic_DNA"/>
</dbReference>
<keyword evidence="3" id="KW-1185">Reference proteome</keyword>
<dbReference type="AlphaFoldDB" id="A0A3D9ZSB1"/>
<organism evidence="2 3">
    <name type="scientific">Asanoa ferruginea</name>
    <dbReference type="NCBI Taxonomy" id="53367"/>
    <lineage>
        <taxon>Bacteria</taxon>
        <taxon>Bacillati</taxon>
        <taxon>Actinomycetota</taxon>
        <taxon>Actinomycetes</taxon>
        <taxon>Micromonosporales</taxon>
        <taxon>Micromonosporaceae</taxon>
        <taxon>Asanoa</taxon>
    </lineage>
</organism>
<accession>A0A3D9ZSB1</accession>